<dbReference type="AlphaFoldDB" id="A0A6I9QDS2"/>
<dbReference type="OrthoDB" id="41532at2759"/>
<evidence type="ECO:0000313" key="6">
    <source>
        <dbReference type="RefSeq" id="XP_010907395.1"/>
    </source>
</evidence>
<name>A0A6I9QDS2_ELAGV</name>
<dbReference type="InterPro" id="IPR052810">
    <property type="entry name" value="Plant_NAT"/>
</dbReference>
<evidence type="ECO:0000256" key="1">
    <source>
        <dbReference type="ARBA" id="ARBA00008694"/>
    </source>
</evidence>
<dbReference type="PROSITE" id="PS51186">
    <property type="entry name" value="GNAT"/>
    <property type="match status" value="1"/>
</dbReference>
<dbReference type="Pfam" id="PF00583">
    <property type="entry name" value="Acetyltransf_1"/>
    <property type="match status" value="1"/>
</dbReference>
<gene>
    <name evidence="6" type="primary">LOC105034071</name>
</gene>
<dbReference type="InterPro" id="IPR000182">
    <property type="entry name" value="GNAT_dom"/>
</dbReference>
<keyword evidence="3" id="KW-0012">Acyltransferase</keyword>
<dbReference type="InterPro" id="IPR016181">
    <property type="entry name" value="Acyl_CoA_acyltransferase"/>
</dbReference>
<reference evidence="6" key="1">
    <citation type="submission" date="2025-08" db="UniProtKB">
        <authorList>
            <consortium name="RefSeq"/>
        </authorList>
    </citation>
    <scope>IDENTIFICATION</scope>
</reference>
<organism evidence="5 6">
    <name type="scientific">Elaeis guineensis var. tenera</name>
    <name type="common">Oil palm</name>
    <dbReference type="NCBI Taxonomy" id="51953"/>
    <lineage>
        <taxon>Eukaryota</taxon>
        <taxon>Viridiplantae</taxon>
        <taxon>Streptophyta</taxon>
        <taxon>Embryophyta</taxon>
        <taxon>Tracheophyta</taxon>
        <taxon>Spermatophyta</taxon>
        <taxon>Magnoliopsida</taxon>
        <taxon>Liliopsida</taxon>
        <taxon>Arecaceae</taxon>
        <taxon>Arecoideae</taxon>
        <taxon>Cocoseae</taxon>
        <taxon>Elaeidinae</taxon>
        <taxon>Elaeis</taxon>
    </lineage>
</organism>
<dbReference type="Proteomes" id="UP000504607">
    <property type="component" value="Unplaced"/>
</dbReference>
<keyword evidence="5" id="KW-1185">Reference proteome</keyword>
<dbReference type="CDD" id="cd04301">
    <property type="entry name" value="NAT_SF"/>
    <property type="match status" value="1"/>
</dbReference>
<protein>
    <submittedName>
        <fullName evidence="6">Probable N-acetyltransferase HLS1</fullName>
    </submittedName>
</protein>
<dbReference type="PANTHER" id="PTHR47370">
    <property type="entry name" value="ACYL-COA N-ACYLTRANSFERASES (NAT) SUPERFAMILY PROTEIN"/>
    <property type="match status" value="1"/>
</dbReference>
<evidence type="ECO:0000313" key="5">
    <source>
        <dbReference type="Proteomes" id="UP000504607"/>
    </source>
</evidence>
<dbReference type="KEGG" id="egu:105034071"/>
<dbReference type="SUPFAM" id="SSF55729">
    <property type="entry name" value="Acyl-CoA N-acyltransferases (Nat)"/>
    <property type="match status" value="1"/>
</dbReference>
<dbReference type="FunFam" id="3.40.630.30:FF:000084">
    <property type="entry name" value="Probable N-acetyltransferase HLS1-like"/>
    <property type="match status" value="1"/>
</dbReference>
<accession>A0A6I9QDS2</accession>
<evidence type="ECO:0000256" key="2">
    <source>
        <dbReference type="ARBA" id="ARBA00022679"/>
    </source>
</evidence>
<dbReference type="PANTHER" id="PTHR47370:SF10">
    <property type="entry name" value="N-ACETYLTRANSFERASE HLS1-RELATED"/>
    <property type="match status" value="1"/>
</dbReference>
<dbReference type="GO" id="GO:0016747">
    <property type="term" value="F:acyltransferase activity, transferring groups other than amino-acyl groups"/>
    <property type="evidence" value="ECO:0007669"/>
    <property type="project" value="InterPro"/>
</dbReference>
<keyword evidence="2" id="KW-0808">Transferase</keyword>
<proteinExistence type="inferred from homology"/>
<feature type="domain" description="N-acetyltransferase" evidence="4">
    <location>
        <begin position="8"/>
        <end position="184"/>
    </location>
</feature>
<evidence type="ECO:0000256" key="3">
    <source>
        <dbReference type="ARBA" id="ARBA00023315"/>
    </source>
</evidence>
<dbReference type="FunCoup" id="A0A6I9QDS2">
    <property type="interactions" value="1238"/>
</dbReference>
<dbReference type="Gene3D" id="3.40.630.30">
    <property type="match status" value="1"/>
</dbReference>
<dbReference type="GeneID" id="105034071"/>
<dbReference type="InParanoid" id="A0A6I9QDS2"/>
<sequence length="403" mass="45081">MEEEGGGVVVRAFDRERDCEGVEAVERMCEVGPSGEMTLFTDLLGDPVCRVRHSPAYLMLVAETSGPEREIVGLVRGCIKTVACGKKPHRVGAPARHQTPSPIYTKVAYLLGLRVSPSHRRKGIALRLVSRMEEWFREKGAEYAYMATDKDNEASVRLFTERCGYSKFRTPAILVQPVFAHRLPVSHRTQILRIPAADAETLYRRRFATTEFFPRDIDAVLSNPLSLGTYLAVEPGFRWAGIEAFLAAPPESWAVLSVWNSKEVFRLEVRGASRWRRGLARTTRAVDRALPWLRIPSVPDLFRPFGLYFLYGVGGEGRKGEAMVRALCRHAHNVAREGSCGVVATEVAACDPLRRGIPHWVRLSCAEDLWCVKRLAEDYSDGALGDWTKAPPGPSIFVDPREF</sequence>
<dbReference type="RefSeq" id="XP_010907395.1">
    <property type="nucleotide sequence ID" value="XM_010909093.1"/>
</dbReference>
<comment type="similarity">
    <text evidence="1">Belongs to the acetyltransferase family.</text>
</comment>
<evidence type="ECO:0000259" key="4">
    <source>
        <dbReference type="PROSITE" id="PS51186"/>
    </source>
</evidence>